<dbReference type="OrthoDB" id="3693950at2759"/>
<keyword evidence="2" id="KW-1185">Reference proteome</keyword>
<evidence type="ECO:0000313" key="2">
    <source>
        <dbReference type="Proteomes" id="UP000800038"/>
    </source>
</evidence>
<protein>
    <submittedName>
        <fullName evidence="1">Uncharacterized protein</fullName>
    </submittedName>
</protein>
<gene>
    <name evidence="1" type="ORF">EJ02DRAFT_481849</name>
</gene>
<accession>A0A6A5SWQ0</accession>
<name>A0A6A5SWQ0_9PLEO</name>
<dbReference type="EMBL" id="ML976017">
    <property type="protein sequence ID" value="KAF1944330.1"/>
    <property type="molecule type" value="Genomic_DNA"/>
</dbReference>
<proteinExistence type="predicted"/>
<reference evidence="1" key="1">
    <citation type="journal article" date="2020" name="Stud. Mycol.">
        <title>101 Dothideomycetes genomes: a test case for predicting lifestyles and emergence of pathogens.</title>
        <authorList>
            <person name="Haridas S."/>
            <person name="Albert R."/>
            <person name="Binder M."/>
            <person name="Bloem J."/>
            <person name="Labutti K."/>
            <person name="Salamov A."/>
            <person name="Andreopoulos B."/>
            <person name="Baker S."/>
            <person name="Barry K."/>
            <person name="Bills G."/>
            <person name="Bluhm B."/>
            <person name="Cannon C."/>
            <person name="Castanera R."/>
            <person name="Culley D."/>
            <person name="Daum C."/>
            <person name="Ezra D."/>
            <person name="Gonzalez J."/>
            <person name="Henrissat B."/>
            <person name="Kuo A."/>
            <person name="Liang C."/>
            <person name="Lipzen A."/>
            <person name="Lutzoni F."/>
            <person name="Magnuson J."/>
            <person name="Mondo S."/>
            <person name="Nolan M."/>
            <person name="Ohm R."/>
            <person name="Pangilinan J."/>
            <person name="Park H.-J."/>
            <person name="Ramirez L."/>
            <person name="Alfaro M."/>
            <person name="Sun H."/>
            <person name="Tritt A."/>
            <person name="Yoshinaga Y."/>
            <person name="Zwiers L.-H."/>
            <person name="Turgeon B."/>
            <person name="Goodwin S."/>
            <person name="Spatafora J."/>
            <person name="Crous P."/>
            <person name="Grigoriev I."/>
        </authorList>
    </citation>
    <scope>NUCLEOTIDE SEQUENCE</scope>
    <source>
        <strain evidence="1">CBS 161.51</strain>
    </source>
</reference>
<organism evidence="1 2">
    <name type="scientific">Clathrospora elynae</name>
    <dbReference type="NCBI Taxonomy" id="706981"/>
    <lineage>
        <taxon>Eukaryota</taxon>
        <taxon>Fungi</taxon>
        <taxon>Dikarya</taxon>
        <taxon>Ascomycota</taxon>
        <taxon>Pezizomycotina</taxon>
        <taxon>Dothideomycetes</taxon>
        <taxon>Pleosporomycetidae</taxon>
        <taxon>Pleosporales</taxon>
        <taxon>Diademaceae</taxon>
        <taxon>Clathrospora</taxon>
    </lineage>
</organism>
<evidence type="ECO:0000313" key="1">
    <source>
        <dbReference type="EMBL" id="KAF1944330.1"/>
    </source>
</evidence>
<dbReference type="AlphaFoldDB" id="A0A6A5SWQ0"/>
<sequence length="248" mass="27872">MANACAEALRALLPEVDMPVAARSVQVATHNWHQNPRSSRRYHCITMVRLPDCCIIIDPVAHYAIIVPLVLLRRSGRCTTFGNNVVCGFEGGIEGGIENLVFPTDSYLGVIPRKRAVLVDDVWDWAPTAAITHFPLQNGSGHFVVETCSLHMCFNENSISIEYKSREWLARKENSTLLRRLDGNKNYSISMEHDLVHGVYTVYLTTYADTQEGYVKRVTDALPFMEELCVALGLPKGKLFRITDDMLD</sequence>
<dbReference type="Proteomes" id="UP000800038">
    <property type="component" value="Unassembled WGS sequence"/>
</dbReference>